<dbReference type="NCBIfam" id="TIGR04183">
    <property type="entry name" value="Por_Secre_tail"/>
    <property type="match status" value="1"/>
</dbReference>
<feature type="domain" description="Peptidase M43 pregnancy-associated plasma-A" evidence="9">
    <location>
        <begin position="163"/>
        <end position="359"/>
    </location>
</feature>
<dbReference type="Gene3D" id="3.40.390.10">
    <property type="entry name" value="Collagenase (Catalytic Domain)"/>
    <property type="match status" value="1"/>
</dbReference>
<evidence type="ECO:0000313" key="11">
    <source>
        <dbReference type="EMBL" id="NLR91246.1"/>
    </source>
</evidence>
<keyword evidence="6" id="KW-0862">Zinc</keyword>
<keyword evidence="5" id="KW-0378">Hydrolase</keyword>
<dbReference type="PANTHER" id="PTHR47466:SF1">
    <property type="entry name" value="METALLOPROTEASE MEP1 (AFU_ORTHOLOGUE AFUA_1G07730)-RELATED"/>
    <property type="match status" value="1"/>
</dbReference>
<organism evidence="11 12">
    <name type="scientific">Flammeovirga agarivorans</name>
    <dbReference type="NCBI Taxonomy" id="2726742"/>
    <lineage>
        <taxon>Bacteria</taxon>
        <taxon>Pseudomonadati</taxon>
        <taxon>Bacteroidota</taxon>
        <taxon>Cytophagia</taxon>
        <taxon>Cytophagales</taxon>
        <taxon>Flammeovirgaceae</taxon>
        <taxon>Flammeovirga</taxon>
    </lineage>
</organism>
<sequence length="561" mass="63367">MLSINKFILLFSLFFISNFTVFSQEKAPFRRCGNTLHAPTHISALPQTFSQARYFENVERFYQANLPTVVHVIYTTENANIGTGDNISSDQIWSQIITTNKDWNRDNSNKEQTLEEFKSVASNMQVNLKMALYDEDGNTMEEPGVNRFYKHPGSKGYFTTSEVDKIISDNIWNPEKYINIWVIKLSGDLLGYAYFPNFLELGGLRWVSQGELASDDIDGVVINTEYFGSNEFGGDYNLDYPFHLGRTTTHELGHYLGILHPWGVGNAGNCGGDAYVDENGNEKTPKDDFCDDTPRVNGTHADNPNNIIFCDQDTEFLTQYLCDTENFSSSMYQNFMDYTNDSCMTLFTADQRYRVDTVLTLSPARRTLNEGAPDVSITMEDSKTVSNTEYNEIFWQSEVNNSEIDIAGYIVEREVDGNGYQYISTILSNTVRSYKDVLPSASYTSKKISYKVYAVNSSGFSMGSNIVSITNGVVGIDKVTKDAFKIYPNPSTGIFTVNLQDYVSQNGLLEVYSTTGKMIYSRNISVDEMVIEVDLSKQSRGTYIMRFSSDLGIFTQRCIKN</sequence>
<dbReference type="AlphaFoldDB" id="A0A7X8XVF3"/>
<dbReference type="Gene3D" id="2.60.40.10">
    <property type="entry name" value="Immunoglobulins"/>
    <property type="match status" value="1"/>
</dbReference>
<dbReference type="InterPro" id="IPR026444">
    <property type="entry name" value="Secre_tail"/>
</dbReference>
<protein>
    <submittedName>
        <fullName evidence="11">T9SS type A sorting domain-containing protein</fullName>
    </submittedName>
</protein>
<keyword evidence="3" id="KW-0479">Metal-binding</keyword>
<comment type="similarity">
    <text evidence="1">Belongs to the peptidase M43B family.</text>
</comment>
<dbReference type="Proteomes" id="UP000585050">
    <property type="component" value="Unassembled WGS sequence"/>
</dbReference>
<dbReference type="PANTHER" id="PTHR47466">
    <property type="match status" value="1"/>
</dbReference>
<dbReference type="Pfam" id="PF05572">
    <property type="entry name" value="Peptidase_M43"/>
    <property type="match status" value="1"/>
</dbReference>
<gene>
    <name evidence="11" type="ORF">HGP29_08515</name>
</gene>
<dbReference type="Pfam" id="PF18962">
    <property type="entry name" value="Por_Secre_tail"/>
    <property type="match status" value="1"/>
</dbReference>
<proteinExistence type="inferred from homology"/>
<reference evidence="11 12" key="1">
    <citation type="submission" date="2020-04" db="EMBL/GenBank/DDBJ databases">
        <title>Flammeovirga sp. SR4, a novel species isolated from seawater.</title>
        <authorList>
            <person name="Wang X."/>
        </authorList>
    </citation>
    <scope>NUCLEOTIDE SEQUENCE [LARGE SCALE GENOMIC DNA]</scope>
    <source>
        <strain evidence="11 12">SR4</strain>
    </source>
</reference>
<evidence type="ECO:0000313" key="12">
    <source>
        <dbReference type="Proteomes" id="UP000585050"/>
    </source>
</evidence>
<dbReference type="GO" id="GO:0008237">
    <property type="term" value="F:metallopeptidase activity"/>
    <property type="evidence" value="ECO:0007669"/>
    <property type="project" value="UniProtKB-KW"/>
</dbReference>
<dbReference type="GO" id="GO:0046872">
    <property type="term" value="F:metal ion binding"/>
    <property type="evidence" value="ECO:0007669"/>
    <property type="project" value="UniProtKB-KW"/>
</dbReference>
<evidence type="ECO:0000256" key="5">
    <source>
        <dbReference type="ARBA" id="ARBA00022801"/>
    </source>
</evidence>
<keyword evidence="4" id="KW-0732">Signal</keyword>
<keyword evidence="12" id="KW-1185">Reference proteome</keyword>
<dbReference type="InterPro" id="IPR013783">
    <property type="entry name" value="Ig-like_fold"/>
</dbReference>
<evidence type="ECO:0000256" key="6">
    <source>
        <dbReference type="ARBA" id="ARBA00022833"/>
    </source>
</evidence>
<dbReference type="EMBL" id="JABAIL010000002">
    <property type="protein sequence ID" value="NLR91246.1"/>
    <property type="molecule type" value="Genomic_DNA"/>
</dbReference>
<keyword evidence="2" id="KW-0645">Protease</keyword>
<name>A0A7X8XVF3_9BACT</name>
<dbReference type="RefSeq" id="WP_168881942.1">
    <property type="nucleotide sequence ID" value="NZ_JABAIL010000002.1"/>
</dbReference>
<accession>A0A7X8XVF3</accession>
<evidence type="ECO:0000256" key="2">
    <source>
        <dbReference type="ARBA" id="ARBA00022670"/>
    </source>
</evidence>
<dbReference type="GO" id="GO:0006508">
    <property type="term" value="P:proteolysis"/>
    <property type="evidence" value="ECO:0007669"/>
    <property type="project" value="UniProtKB-KW"/>
</dbReference>
<keyword evidence="7" id="KW-0482">Metalloprotease</keyword>
<dbReference type="InterPro" id="IPR008754">
    <property type="entry name" value="Peptidase_M43"/>
</dbReference>
<dbReference type="SUPFAM" id="SSF55486">
    <property type="entry name" value="Metalloproteases ('zincins'), catalytic domain"/>
    <property type="match status" value="1"/>
</dbReference>
<keyword evidence="8" id="KW-1015">Disulfide bond</keyword>
<dbReference type="InterPro" id="IPR024079">
    <property type="entry name" value="MetalloPept_cat_dom_sf"/>
</dbReference>
<evidence type="ECO:0000256" key="7">
    <source>
        <dbReference type="ARBA" id="ARBA00023049"/>
    </source>
</evidence>
<feature type="domain" description="Secretion system C-terminal sorting" evidence="10">
    <location>
        <begin position="486"/>
        <end position="557"/>
    </location>
</feature>
<evidence type="ECO:0000259" key="9">
    <source>
        <dbReference type="Pfam" id="PF05572"/>
    </source>
</evidence>
<evidence type="ECO:0000256" key="4">
    <source>
        <dbReference type="ARBA" id="ARBA00022729"/>
    </source>
</evidence>
<comment type="caution">
    <text evidence="11">The sequence shown here is derived from an EMBL/GenBank/DDBJ whole genome shotgun (WGS) entry which is preliminary data.</text>
</comment>
<evidence type="ECO:0000256" key="1">
    <source>
        <dbReference type="ARBA" id="ARBA00008721"/>
    </source>
</evidence>
<evidence type="ECO:0000259" key="10">
    <source>
        <dbReference type="Pfam" id="PF18962"/>
    </source>
</evidence>
<evidence type="ECO:0000256" key="3">
    <source>
        <dbReference type="ARBA" id="ARBA00022723"/>
    </source>
</evidence>
<evidence type="ECO:0000256" key="8">
    <source>
        <dbReference type="ARBA" id="ARBA00023157"/>
    </source>
</evidence>